<gene>
    <name evidence="1" type="ORF">KBTEX_04403</name>
</gene>
<dbReference type="AlphaFoldDB" id="A0A5B8RL52"/>
<organism evidence="1">
    <name type="scientific">uncultured organism</name>
    <dbReference type="NCBI Taxonomy" id="155900"/>
    <lineage>
        <taxon>unclassified sequences</taxon>
        <taxon>environmental samples</taxon>
    </lineage>
</organism>
<proteinExistence type="predicted"/>
<evidence type="ECO:0000313" key="1">
    <source>
        <dbReference type="EMBL" id="QEA08035.1"/>
    </source>
</evidence>
<sequence length="73" mass="8691">MVNDTLRNAGLFTVFHQFDGSERGFFRRLDDKCASCRKGRAHFSRDHRGREIPRRNRCDDTDRLFKYANALIR</sequence>
<protein>
    <submittedName>
        <fullName evidence="1">Uncharacterized protein</fullName>
    </submittedName>
</protein>
<reference evidence="1" key="1">
    <citation type="submission" date="2019-06" db="EMBL/GenBank/DDBJ databases">
        <authorList>
            <person name="Murdoch R.W."/>
            <person name="Fathepure B."/>
        </authorList>
    </citation>
    <scope>NUCLEOTIDE SEQUENCE</scope>
</reference>
<accession>A0A5B8RL52</accession>
<dbReference type="EMBL" id="MN079650">
    <property type="protein sequence ID" value="QEA08035.1"/>
    <property type="molecule type" value="Genomic_DNA"/>
</dbReference>
<name>A0A5B8RL52_9ZZZZ</name>